<proteinExistence type="predicted"/>
<sequence>MLVRSLPPKASLKYWETELNPIERVWEYLKQDLKWELFDNLEHLRTKVSQLLAELTPEIAASFNQLGVWKGI</sequence>
<reference evidence="1 2" key="1">
    <citation type="journal article" date="2020" name="ISME J.">
        <title>Comparative genomics reveals insights into cyanobacterial evolution and habitat adaptation.</title>
        <authorList>
            <person name="Chen M.Y."/>
            <person name="Teng W.K."/>
            <person name="Zhao L."/>
            <person name="Hu C.X."/>
            <person name="Zhou Y.K."/>
            <person name="Han B.P."/>
            <person name="Song L.R."/>
            <person name="Shu W.S."/>
        </authorList>
    </citation>
    <scope>NUCLEOTIDE SEQUENCE [LARGE SCALE GENOMIC DNA]</scope>
    <source>
        <strain evidence="1 2">FACHB-391</strain>
    </source>
</reference>
<dbReference type="EMBL" id="JACJTE010000004">
    <property type="protein sequence ID" value="MBD2560226.1"/>
    <property type="molecule type" value="Genomic_DNA"/>
</dbReference>
<evidence type="ECO:0000313" key="1">
    <source>
        <dbReference type="EMBL" id="MBD2560226.1"/>
    </source>
</evidence>
<dbReference type="Gene3D" id="3.30.420.10">
    <property type="entry name" value="Ribonuclease H-like superfamily/Ribonuclease H"/>
    <property type="match status" value="1"/>
</dbReference>
<evidence type="ECO:0000313" key="2">
    <source>
        <dbReference type="Proteomes" id="UP000604661"/>
    </source>
</evidence>
<keyword evidence="2" id="KW-1185">Reference proteome</keyword>
<dbReference type="RefSeq" id="WP_190891943.1">
    <property type="nucleotide sequence ID" value="NZ_JACJTE010000004.1"/>
</dbReference>
<gene>
    <name evidence="1" type="ORF">H6G95_06245</name>
</gene>
<dbReference type="Proteomes" id="UP000604661">
    <property type="component" value="Unassembled WGS sequence"/>
</dbReference>
<protein>
    <recommendedName>
        <fullName evidence="3">Transposase</fullName>
    </recommendedName>
</protein>
<name>A0ABR8ES64_NOSLI</name>
<comment type="caution">
    <text evidence="1">The sequence shown here is derived from an EMBL/GenBank/DDBJ whole genome shotgun (WGS) entry which is preliminary data.</text>
</comment>
<organism evidence="1 2">
    <name type="scientific">Nostoc linckia FACHB-391</name>
    <dbReference type="NCBI Taxonomy" id="2692906"/>
    <lineage>
        <taxon>Bacteria</taxon>
        <taxon>Bacillati</taxon>
        <taxon>Cyanobacteriota</taxon>
        <taxon>Cyanophyceae</taxon>
        <taxon>Nostocales</taxon>
        <taxon>Nostocaceae</taxon>
        <taxon>Nostoc</taxon>
    </lineage>
</organism>
<accession>A0ABR8ES64</accession>
<evidence type="ECO:0008006" key="3">
    <source>
        <dbReference type="Google" id="ProtNLM"/>
    </source>
</evidence>
<dbReference type="InterPro" id="IPR036397">
    <property type="entry name" value="RNaseH_sf"/>
</dbReference>